<dbReference type="EC" id="2.1.1.37" evidence="4"/>
<dbReference type="SUPFAM" id="SSF63748">
    <property type="entry name" value="Tudor/PWWP/MBT"/>
    <property type="match status" value="1"/>
</dbReference>
<evidence type="ECO:0000256" key="19">
    <source>
        <dbReference type="ARBA" id="ARBA00023125"/>
    </source>
</evidence>
<keyword evidence="13 25" id="KW-0949">S-adenosyl-L-methionine</keyword>
<dbReference type="InterPro" id="IPR000313">
    <property type="entry name" value="PWWP_dom"/>
</dbReference>
<dbReference type="PROSITE" id="PS51533">
    <property type="entry name" value="ADD"/>
    <property type="match status" value="1"/>
</dbReference>
<comment type="similarity">
    <text evidence="25">Belongs to the class I-like SAM-binding methyltransferase superfamily. C5-methyltransferase family.</text>
</comment>
<dbReference type="SUPFAM" id="SSF53335">
    <property type="entry name" value="S-adenosyl-L-methionine-dependent methyltransferases"/>
    <property type="match status" value="1"/>
</dbReference>
<dbReference type="InterPro" id="IPR049554">
    <property type="entry name" value="DNMT3_ADD_PHD"/>
</dbReference>
<protein>
    <recommendedName>
        <fullName evidence="23">DNA (cytosine-5)-methyltransferase 3A</fullName>
        <ecNumber evidence="4">2.1.1.37</ecNumber>
    </recommendedName>
    <alternativeName>
        <fullName evidence="24">Cysteine methyltransferase DNMT3A</fullName>
    </alternativeName>
</protein>
<organism evidence="29 30">
    <name type="scientific">Myotis davidii</name>
    <name type="common">David's myotis</name>
    <dbReference type="NCBI Taxonomy" id="225400"/>
    <lineage>
        <taxon>Eukaryota</taxon>
        <taxon>Metazoa</taxon>
        <taxon>Chordata</taxon>
        <taxon>Craniata</taxon>
        <taxon>Vertebrata</taxon>
        <taxon>Euteleostomi</taxon>
        <taxon>Mammalia</taxon>
        <taxon>Eutheria</taxon>
        <taxon>Laurasiatheria</taxon>
        <taxon>Chiroptera</taxon>
        <taxon>Yangochiroptera</taxon>
        <taxon>Vespertilionidae</taxon>
        <taxon>Myotis</taxon>
    </lineage>
</organism>
<dbReference type="Gene3D" id="1.10.720.50">
    <property type="entry name" value="PWWP, helical domain"/>
    <property type="match status" value="1"/>
</dbReference>
<dbReference type="Proteomes" id="UP000010556">
    <property type="component" value="Unassembled WGS sequence"/>
</dbReference>
<dbReference type="InterPro" id="IPR001525">
    <property type="entry name" value="C5_MeTfrase"/>
</dbReference>
<evidence type="ECO:0000256" key="10">
    <source>
        <dbReference type="ARBA" id="ARBA00022553"/>
    </source>
</evidence>
<name>L5LPI2_MYODS</name>
<dbReference type="GO" id="GO:0032259">
    <property type="term" value="P:methylation"/>
    <property type="evidence" value="ECO:0007669"/>
    <property type="project" value="UniProtKB-KW"/>
</dbReference>
<evidence type="ECO:0000256" key="15">
    <source>
        <dbReference type="ARBA" id="ARBA00022771"/>
    </source>
</evidence>
<dbReference type="InterPro" id="IPR029063">
    <property type="entry name" value="SAM-dependent_MTases_sf"/>
</dbReference>
<dbReference type="Pfam" id="PF21255">
    <property type="entry name" value="DNMT3_ADD_GATA1-like"/>
    <property type="match status" value="1"/>
</dbReference>
<dbReference type="CDD" id="cd20154">
    <property type="entry name" value="PWWP_DNMT3A"/>
    <property type="match status" value="1"/>
</dbReference>
<keyword evidence="8" id="KW-0678">Repressor</keyword>
<evidence type="ECO:0000256" key="14">
    <source>
        <dbReference type="ARBA" id="ARBA00022723"/>
    </source>
</evidence>
<dbReference type="InterPro" id="IPR040552">
    <property type="entry name" value="DNMT3_ADD_GATA1-like"/>
</dbReference>
<comment type="subcellular location">
    <subcellularLocation>
        <location evidence="2">Chromosome</location>
    </subcellularLocation>
    <subcellularLocation>
        <location evidence="3">Cytoplasm</location>
    </subcellularLocation>
    <subcellularLocation>
        <location evidence="1">Nucleus</location>
    </subcellularLocation>
</comment>
<dbReference type="PROSITE" id="PS50812">
    <property type="entry name" value="PWWP"/>
    <property type="match status" value="1"/>
</dbReference>
<evidence type="ECO:0000256" key="11">
    <source>
        <dbReference type="ARBA" id="ARBA00022603"/>
    </source>
</evidence>
<reference evidence="30" key="1">
    <citation type="journal article" date="2013" name="Science">
        <title>Comparative analysis of bat genomes provides insight into the evolution of flight and immunity.</title>
        <authorList>
            <person name="Zhang G."/>
            <person name="Cowled C."/>
            <person name="Shi Z."/>
            <person name="Huang Z."/>
            <person name="Bishop-Lilly K.A."/>
            <person name="Fang X."/>
            <person name="Wynne J.W."/>
            <person name="Xiong Z."/>
            <person name="Baker M.L."/>
            <person name="Zhao W."/>
            <person name="Tachedjian M."/>
            <person name="Zhu Y."/>
            <person name="Zhou P."/>
            <person name="Jiang X."/>
            <person name="Ng J."/>
            <person name="Yang L."/>
            <person name="Wu L."/>
            <person name="Xiao J."/>
            <person name="Feng Y."/>
            <person name="Chen Y."/>
            <person name="Sun X."/>
            <person name="Zhang Y."/>
            <person name="Marsh G.A."/>
            <person name="Crameri G."/>
            <person name="Broder C.C."/>
            <person name="Frey K.G."/>
            <person name="Wang L.F."/>
            <person name="Wang J."/>
        </authorList>
    </citation>
    <scope>NUCLEOTIDE SEQUENCE [LARGE SCALE GENOMIC DNA]</scope>
</reference>
<evidence type="ECO:0000259" key="27">
    <source>
        <dbReference type="PROSITE" id="PS50812"/>
    </source>
</evidence>
<evidence type="ECO:0000256" key="25">
    <source>
        <dbReference type="PROSITE-ProRule" id="PRU01016"/>
    </source>
</evidence>
<keyword evidence="16" id="KW-0862">Zinc</keyword>
<dbReference type="FunFam" id="3.40.50.150:FF:000008">
    <property type="entry name" value="DNA (Cytosine-5)-methyltransferase 3A isoform X1"/>
    <property type="match status" value="1"/>
</dbReference>
<evidence type="ECO:0000256" key="2">
    <source>
        <dbReference type="ARBA" id="ARBA00004286"/>
    </source>
</evidence>
<dbReference type="FunFam" id="3.40.50.150:FF:000011">
    <property type="entry name" value="DNA methyltransferase 3 alpha"/>
    <property type="match status" value="1"/>
</dbReference>
<feature type="active site" evidence="25">
    <location>
        <position position="843"/>
    </location>
</feature>
<keyword evidence="6" id="KW-0488">Methylation</keyword>
<evidence type="ECO:0000259" key="28">
    <source>
        <dbReference type="PROSITE" id="PS51533"/>
    </source>
</evidence>
<gene>
    <name evidence="29" type="ORF">MDA_GLEAN10025578</name>
</gene>
<feature type="compositionally biased region" description="Basic residues" evidence="26">
    <location>
        <begin position="80"/>
        <end position="90"/>
    </location>
</feature>
<dbReference type="GO" id="GO:0003886">
    <property type="term" value="F:DNA (cytosine-5-)-methyltransferase activity"/>
    <property type="evidence" value="ECO:0007669"/>
    <property type="project" value="UniProtKB-EC"/>
</dbReference>
<evidence type="ECO:0000256" key="5">
    <source>
        <dbReference type="ARBA" id="ARBA00022454"/>
    </source>
</evidence>
<keyword evidence="18" id="KW-0156">Chromatin regulator</keyword>
<dbReference type="GO" id="GO:0045892">
    <property type="term" value="P:negative regulation of DNA-templated transcription"/>
    <property type="evidence" value="ECO:0007669"/>
    <property type="project" value="TreeGrafter"/>
</dbReference>
<keyword evidence="7" id="KW-0963">Cytoplasm</keyword>
<keyword evidence="14" id="KW-0479">Metal-binding</keyword>
<dbReference type="GO" id="GO:0005737">
    <property type="term" value="C:cytoplasm"/>
    <property type="evidence" value="ECO:0007669"/>
    <property type="project" value="UniProtKB-SubCell"/>
</dbReference>
<dbReference type="Pfam" id="PF17980">
    <property type="entry name" value="ADD_DNMT3"/>
    <property type="match status" value="1"/>
</dbReference>
<dbReference type="Gene3D" id="3.40.50.150">
    <property type="entry name" value="Vaccinia Virus protein VP39"/>
    <property type="match status" value="2"/>
</dbReference>
<feature type="domain" description="PHD-type" evidence="28">
    <location>
        <begin position="615"/>
        <end position="747"/>
    </location>
</feature>
<proteinExistence type="inferred from homology"/>
<feature type="region of interest" description="Disordered" evidence="26">
    <location>
        <begin position="261"/>
        <end position="342"/>
    </location>
</feature>
<evidence type="ECO:0000256" key="17">
    <source>
        <dbReference type="ARBA" id="ARBA00022843"/>
    </source>
</evidence>
<dbReference type="InterPro" id="IPR025766">
    <property type="entry name" value="ADD"/>
</dbReference>
<evidence type="ECO:0000256" key="23">
    <source>
        <dbReference type="ARBA" id="ARBA00073041"/>
    </source>
</evidence>
<evidence type="ECO:0000256" key="18">
    <source>
        <dbReference type="ARBA" id="ARBA00022853"/>
    </source>
</evidence>
<evidence type="ECO:0000256" key="1">
    <source>
        <dbReference type="ARBA" id="ARBA00004123"/>
    </source>
</evidence>
<keyword evidence="17" id="KW-0832">Ubl conjugation</keyword>
<evidence type="ECO:0000313" key="30">
    <source>
        <dbReference type="Proteomes" id="UP000010556"/>
    </source>
</evidence>
<dbReference type="GO" id="GO:0005694">
    <property type="term" value="C:chromosome"/>
    <property type="evidence" value="ECO:0007669"/>
    <property type="project" value="UniProtKB-SubCell"/>
</dbReference>
<keyword evidence="9" id="KW-1017">Isopeptide bond</keyword>
<evidence type="ECO:0000256" key="16">
    <source>
        <dbReference type="ARBA" id="ARBA00022833"/>
    </source>
</evidence>
<keyword evidence="5" id="KW-0158">Chromosome</keyword>
<dbReference type="eggNOG" id="ENOG502QR6U">
    <property type="taxonomic scope" value="Eukaryota"/>
</dbReference>
<dbReference type="CDD" id="cd11729">
    <property type="entry name" value="ADDz_Dnmt3a"/>
    <property type="match status" value="1"/>
</dbReference>
<evidence type="ECO:0000256" key="8">
    <source>
        <dbReference type="ARBA" id="ARBA00022491"/>
    </source>
</evidence>
<accession>L5LPI2</accession>
<comment type="catalytic activity">
    <reaction evidence="22">
        <text>a 2'-deoxycytidine in DNA + S-adenosyl-L-methionine = a 5-methyl-2'-deoxycytidine in DNA + S-adenosyl-L-homocysteine + H(+)</text>
        <dbReference type="Rhea" id="RHEA:13681"/>
        <dbReference type="Rhea" id="RHEA-COMP:11369"/>
        <dbReference type="Rhea" id="RHEA-COMP:11370"/>
        <dbReference type="ChEBI" id="CHEBI:15378"/>
        <dbReference type="ChEBI" id="CHEBI:57856"/>
        <dbReference type="ChEBI" id="CHEBI:59789"/>
        <dbReference type="ChEBI" id="CHEBI:85452"/>
        <dbReference type="ChEBI" id="CHEBI:85454"/>
        <dbReference type="EC" id="2.1.1.37"/>
    </reaction>
    <physiologicalReaction direction="left-to-right" evidence="22">
        <dbReference type="Rhea" id="RHEA:13682"/>
    </physiologicalReaction>
</comment>
<feature type="compositionally biased region" description="Polar residues" evidence="26">
    <location>
        <begin position="281"/>
        <end position="295"/>
    </location>
</feature>
<dbReference type="Pfam" id="PF00855">
    <property type="entry name" value="PWWP"/>
    <property type="match status" value="1"/>
</dbReference>
<dbReference type="SMART" id="SM00293">
    <property type="entry name" value="PWWP"/>
    <property type="match status" value="1"/>
</dbReference>
<feature type="region of interest" description="Disordered" evidence="26">
    <location>
        <begin position="362"/>
        <end position="418"/>
    </location>
</feature>
<keyword evidence="15" id="KW-0863">Zinc-finger</keyword>
<evidence type="ECO:0000256" key="4">
    <source>
        <dbReference type="ARBA" id="ARBA00011975"/>
    </source>
</evidence>
<evidence type="ECO:0000256" key="24">
    <source>
        <dbReference type="ARBA" id="ARBA00083253"/>
    </source>
</evidence>
<dbReference type="InterPro" id="IPR050390">
    <property type="entry name" value="C5-Methyltransferase"/>
</dbReference>
<evidence type="ECO:0000256" key="9">
    <source>
        <dbReference type="ARBA" id="ARBA00022499"/>
    </source>
</evidence>
<dbReference type="PROSITE" id="PS00094">
    <property type="entry name" value="C5_MTASE_1"/>
    <property type="match status" value="1"/>
</dbReference>
<feature type="region of interest" description="Disordered" evidence="26">
    <location>
        <begin position="580"/>
        <end position="599"/>
    </location>
</feature>
<evidence type="ECO:0000256" key="20">
    <source>
        <dbReference type="ARBA" id="ARBA00023242"/>
    </source>
</evidence>
<evidence type="ECO:0000256" key="7">
    <source>
        <dbReference type="ARBA" id="ARBA00022490"/>
    </source>
</evidence>
<dbReference type="PANTHER" id="PTHR23068">
    <property type="entry name" value="DNA CYTOSINE-5- -METHYLTRANSFERASE 3-RELATED"/>
    <property type="match status" value="1"/>
</dbReference>
<evidence type="ECO:0000256" key="26">
    <source>
        <dbReference type="SAM" id="MobiDB-lite"/>
    </source>
</evidence>
<keyword evidence="11 25" id="KW-0489">Methyltransferase</keyword>
<dbReference type="GO" id="GO:0008270">
    <property type="term" value="F:zinc ion binding"/>
    <property type="evidence" value="ECO:0007669"/>
    <property type="project" value="UniProtKB-KW"/>
</dbReference>
<dbReference type="FunFam" id="1.10.720.50:FF:000002">
    <property type="entry name" value="DNA methyltransferase 3 alpha"/>
    <property type="match status" value="1"/>
</dbReference>
<evidence type="ECO:0000256" key="21">
    <source>
        <dbReference type="ARBA" id="ARBA00050180"/>
    </source>
</evidence>
<evidence type="ECO:0000256" key="13">
    <source>
        <dbReference type="ARBA" id="ARBA00022691"/>
    </source>
</evidence>
<feature type="region of interest" description="Disordered" evidence="26">
    <location>
        <begin position="63"/>
        <end position="213"/>
    </location>
</feature>
<dbReference type="PANTHER" id="PTHR23068:SF10">
    <property type="entry name" value="DNA (CYTOSINE-5)-METHYLTRANSFERASE 3A"/>
    <property type="match status" value="1"/>
</dbReference>
<sequence>MRRSGWLKLFLAEGGDVYPCHGGTTWHRPGVGLWWGWGGEEACWIQPWLHRLCLCPQEGEEQEEARGKEERQEPSTTARKVGRPGRKRKHLLVESSDTPKDPAVTSKSPAMAQDSGPSELLPNGDLEKRSEPQPEEGSPAGGQKGGAPAEGEGAAETPPEASRAVENGCCTPKDGRGAPTGEGKEQKETNIESMKMEASGSRGRLRGGLGWESSLRQRPMPRLTFQAGDPYYISKRKRDEWLARWKREAEKKAKVIAVMNAVEENQGSGESQKVEEASPPAVQQPTDPASPTVATTPEPVGADTGDKNATKAADDEPEYEVASSRAGKLFPACHDSDESDTAKAVEAEKKAKVIAVMNAVEENQGSGESQKVEEASPPAVQQPTDPAAPTVATTPEPVGADTGDKNATKAADDEPEYEDGRGFGIGELVWGKLRGFSWWPGRIVSWWMTGRSRAAEGTRWVMWFGDGKFSVVCVEKLMPLSSFCSAFHQATYNKQPMYRKAIYEVLQVASSRAGKLFPACHDSDESDTAKAVEVQNKQMIEWALGGFQPSGPKGLEPPEEEKNPYKEVYTDMWVEPEAAAYAPPPPAKKPRKSTTEKPKVKEIIDERTRERLVYEVRQKCRNIEDICISCGSLNVTLEHPLFIGGMCQNCKNCFLECAYQYDDDGYQSYCTICCGGREVLMCGNNNCCRCFCVECVDLLVGPGAAQAAIKEDPWNCYMCGHKGTYGLLRRRDDWPSRLQMFFANNHDQEFDPPKVYPPVPAEKRKPIRVLSLFDGIATGLLVLKDLGIQVDRYIASEVCEDSITVGMVRHQGKIMYVGDVRSVTQKHIQEWGPFDLVIGGSPCNDLSIVNPARKGLYEGTGRLFFEFYRLLHDARPKEGDDRPFFWLFENVVAMGVSDKRDISRFLESNPVMIDAKEVSAAHRARYFWGNLPGMNRPLASTVNDKLELQECLEHGRIAKFSKVRTITTRSNSIKQGKDQHFPVFMNEKEDILWCTEMERVFGFPVHYTDVSNMSRLARQRLLGRSWSVPVIRHLFAPLKEYFACV</sequence>
<feature type="compositionally biased region" description="Basic and acidic residues" evidence="26">
    <location>
        <begin position="304"/>
        <end position="314"/>
    </location>
</feature>
<dbReference type="GO" id="GO:0003677">
    <property type="term" value="F:DNA binding"/>
    <property type="evidence" value="ECO:0007669"/>
    <property type="project" value="UniProtKB-KW"/>
</dbReference>
<feature type="domain" description="PWWP" evidence="27">
    <location>
        <begin position="425"/>
        <end position="483"/>
    </location>
</feature>
<evidence type="ECO:0000313" key="29">
    <source>
        <dbReference type="EMBL" id="ELK27408.1"/>
    </source>
</evidence>
<keyword evidence="20" id="KW-0539">Nucleus</keyword>
<keyword evidence="12 25" id="KW-0808">Transferase</keyword>
<dbReference type="AlphaFoldDB" id="L5LPI2"/>
<keyword evidence="10" id="KW-0597">Phosphoprotein</keyword>
<feature type="compositionally biased region" description="Low complexity" evidence="26">
    <location>
        <begin position="146"/>
        <end position="161"/>
    </location>
</feature>
<comment type="catalytic activity">
    <reaction evidence="21">
        <text>L-cysteinyl-[protein] + S-adenosyl-L-methionine = S-methyl-L-cysteinyl-[protein] + S-adenosyl-L-homocysteine + H(+)</text>
        <dbReference type="Rhea" id="RHEA:66544"/>
        <dbReference type="Rhea" id="RHEA-COMP:10131"/>
        <dbReference type="Rhea" id="RHEA-COMP:10132"/>
        <dbReference type="ChEBI" id="CHEBI:15378"/>
        <dbReference type="ChEBI" id="CHEBI:29950"/>
        <dbReference type="ChEBI" id="CHEBI:57856"/>
        <dbReference type="ChEBI" id="CHEBI:59789"/>
        <dbReference type="ChEBI" id="CHEBI:82612"/>
    </reaction>
    <physiologicalReaction direction="left-to-right" evidence="21">
        <dbReference type="Rhea" id="RHEA:66545"/>
    </physiologicalReaction>
</comment>
<keyword evidence="30" id="KW-1185">Reference proteome</keyword>
<evidence type="ECO:0000256" key="6">
    <source>
        <dbReference type="ARBA" id="ARBA00022481"/>
    </source>
</evidence>
<evidence type="ECO:0000256" key="22">
    <source>
        <dbReference type="ARBA" id="ARBA00050478"/>
    </source>
</evidence>
<dbReference type="PROSITE" id="PS51679">
    <property type="entry name" value="SAM_MT_C5"/>
    <property type="match status" value="1"/>
</dbReference>
<dbReference type="GO" id="GO:0005634">
    <property type="term" value="C:nucleus"/>
    <property type="evidence" value="ECO:0007669"/>
    <property type="project" value="UniProtKB-SubCell"/>
</dbReference>
<feature type="compositionally biased region" description="Basic and acidic residues" evidence="26">
    <location>
        <begin position="64"/>
        <end position="73"/>
    </location>
</feature>
<dbReference type="GO" id="GO:0006325">
    <property type="term" value="P:chromatin organization"/>
    <property type="evidence" value="ECO:0007669"/>
    <property type="project" value="UniProtKB-KW"/>
</dbReference>
<dbReference type="InterPro" id="IPR054724">
    <property type="entry name" value="DNM3A_N"/>
</dbReference>
<evidence type="ECO:0000256" key="3">
    <source>
        <dbReference type="ARBA" id="ARBA00004496"/>
    </source>
</evidence>
<dbReference type="Gene3D" id="2.30.30.140">
    <property type="match status" value="1"/>
</dbReference>
<keyword evidence="19" id="KW-0238">DNA-binding</keyword>
<feature type="compositionally biased region" description="Low complexity" evidence="26">
    <location>
        <begin position="383"/>
        <end position="400"/>
    </location>
</feature>
<dbReference type="FunFam" id="2.30.30.140:FF:000006">
    <property type="entry name" value="DNA (Cytosine-5)-methyltransferase 3B isoform 3"/>
    <property type="match status" value="1"/>
</dbReference>
<dbReference type="EMBL" id="KB110330">
    <property type="protein sequence ID" value="ELK27408.1"/>
    <property type="molecule type" value="Genomic_DNA"/>
</dbReference>
<dbReference type="Pfam" id="PF22855">
    <property type="entry name" value="DNM3A_N"/>
    <property type="match status" value="2"/>
</dbReference>
<dbReference type="InterPro" id="IPR018117">
    <property type="entry name" value="C5_DNA_meth_AS"/>
</dbReference>
<feature type="compositionally biased region" description="Basic and acidic residues" evidence="26">
    <location>
        <begin position="402"/>
        <end position="412"/>
    </location>
</feature>
<evidence type="ECO:0000256" key="12">
    <source>
        <dbReference type="ARBA" id="ARBA00022679"/>
    </source>
</evidence>
<dbReference type="InterPro" id="IPR044108">
    <property type="entry name" value="ADD_DNMT3A"/>
</dbReference>
<dbReference type="Pfam" id="PF00145">
    <property type="entry name" value="DNA_methylase"/>
    <property type="match status" value="1"/>
</dbReference>